<dbReference type="Proteomes" id="UP000569092">
    <property type="component" value="Unassembled WGS sequence"/>
</dbReference>
<evidence type="ECO:0000313" key="1">
    <source>
        <dbReference type="EMBL" id="MBB5342491.1"/>
    </source>
</evidence>
<evidence type="ECO:0000313" key="2">
    <source>
        <dbReference type="Proteomes" id="UP000569092"/>
    </source>
</evidence>
<name>A0A7W8J4N6_9BACT</name>
<proteinExistence type="predicted"/>
<dbReference type="AlphaFoldDB" id="A0A7W8J4N6"/>
<reference evidence="1 2" key="1">
    <citation type="submission" date="2020-08" db="EMBL/GenBank/DDBJ databases">
        <title>Genomic Encyclopedia of Type Strains, Phase IV (KMG-V): Genome sequencing to study the core and pangenomes of soil and plant-associated prokaryotes.</title>
        <authorList>
            <person name="Whitman W."/>
        </authorList>
    </citation>
    <scope>NUCLEOTIDE SEQUENCE [LARGE SCALE GENOMIC DNA]</scope>
    <source>
        <strain evidence="1 2">M8US30</strain>
    </source>
</reference>
<accession>A0A7W8J4N6</accession>
<organism evidence="1 2">
    <name type="scientific">Tunturiibacter lichenicola</name>
    <dbReference type="NCBI Taxonomy" id="2051959"/>
    <lineage>
        <taxon>Bacteria</taxon>
        <taxon>Pseudomonadati</taxon>
        <taxon>Acidobacteriota</taxon>
        <taxon>Terriglobia</taxon>
        <taxon>Terriglobales</taxon>
        <taxon>Acidobacteriaceae</taxon>
        <taxon>Tunturiibacter</taxon>
    </lineage>
</organism>
<gene>
    <name evidence="1" type="ORF">HDF10_000441</name>
</gene>
<dbReference type="EMBL" id="JACHDZ010000001">
    <property type="protein sequence ID" value="MBB5342491.1"/>
    <property type="molecule type" value="Genomic_DNA"/>
</dbReference>
<sequence>MTGGGGVTGGAADMVKPNCPATLCAGELESVTVIVNEKLPLEVGVPEITPVEDRLSPEGNCPAVTLQVYAGVPPFAVNATL</sequence>
<protein>
    <submittedName>
        <fullName evidence="1">Uncharacterized protein</fullName>
    </submittedName>
</protein>
<comment type="caution">
    <text evidence="1">The sequence shown here is derived from an EMBL/GenBank/DDBJ whole genome shotgun (WGS) entry which is preliminary data.</text>
</comment>